<sequence>MTMRLNQNDLGFLLMKLQKMKQKNLTELKYYKKSNQLKNQKDLLYELNLPKDNQARIEERAKEVDVSEKKVIEKII</sequence>
<evidence type="ECO:0000313" key="1">
    <source>
        <dbReference type="EMBL" id="CAD8120056.1"/>
    </source>
</evidence>
<comment type="caution">
    <text evidence="1">The sequence shown here is derived from an EMBL/GenBank/DDBJ whole genome shotgun (WGS) entry which is preliminary data.</text>
</comment>
<reference evidence="1" key="1">
    <citation type="submission" date="2021-01" db="EMBL/GenBank/DDBJ databases">
        <authorList>
            <consortium name="Genoscope - CEA"/>
            <person name="William W."/>
        </authorList>
    </citation>
    <scope>NUCLEOTIDE SEQUENCE</scope>
</reference>
<dbReference type="EMBL" id="CAJJDN010000124">
    <property type="protein sequence ID" value="CAD8120056.1"/>
    <property type="molecule type" value="Genomic_DNA"/>
</dbReference>
<dbReference type="Proteomes" id="UP000692954">
    <property type="component" value="Unassembled WGS sequence"/>
</dbReference>
<name>A0A8S1QW22_9CILI</name>
<dbReference type="AlphaFoldDB" id="A0A8S1QW22"/>
<accession>A0A8S1QW22</accession>
<gene>
    <name evidence="1" type="ORF">PSON_ATCC_30995.1.T1240073</name>
</gene>
<organism evidence="1 2">
    <name type="scientific">Paramecium sonneborni</name>
    <dbReference type="NCBI Taxonomy" id="65129"/>
    <lineage>
        <taxon>Eukaryota</taxon>
        <taxon>Sar</taxon>
        <taxon>Alveolata</taxon>
        <taxon>Ciliophora</taxon>
        <taxon>Intramacronucleata</taxon>
        <taxon>Oligohymenophorea</taxon>
        <taxon>Peniculida</taxon>
        <taxon>Parameciidae</taxon>
        <taxon>Paramecium</taxon>
    </lineage>
</organism>
<keyword evidence="2" id="KW-1185">Reference proteome</keyword>
<proteinExistence type="predicted"/>
<protein>
    <submittedName>
        <fullName evidence="1">Uncharacterized protein</fullName>
    </submittedName>
</protein>
<evidence type="ECO:0000313" key="2">
    <source>
        <dbReference type="Proteomes" id="UP000692954"/>
    </source>
</evidence>